<name>A0A8J9ZUZ3_BRALA</name>
<dbReference type="SUPFAM" id="SSF54695">
    <property type="entry name" value="POZ domain"/>
    <property type="match status" value="1"/>
</dbReference>
<evidence type="ECO:0000259" key="1">
    <source>
        <dbReference type="PROSITE" id="PS50097"/>
    </source>
</evidence>
<dbReference type="Gene3D" id="3.30.710.10">
    <property type="entry name" value="Potassium Channel Kv1.1, Chain A"/>
    <property type="match status" value="1"/>
</dbReference>
<dbReference type="AlphaFoldDB" id="A0A8J9ZUZ3"/>
<dbReference type="PANTHER" id="PTHR24410">
    <property type="entry name" value="HL07962P-RELATED"/>
    <property type="match status" value="1"/>
</dbReference>
<sequence length="532" mass="59928">MTIILCLKPPPLPFLSVKLLYVLSKHGLPCIGVKTGMFCSQSLGKPAAMGSESTEREREAVGDHKEFVASFECFYNSPDLSDVVLLVGKDRYHAHKFMLARLSDVFRTMLTGEHWTDSSKEEIQLKESCECESVFGDFLRFFYCGRVNLDIETTLPLLFLADKYDVKPVREVCDKYMTGQVMRGNVRAALLWLHYAKVYSLTELETQCIEVLSLRMTKAMKTPEWLNLDLPYVIELLQNSSLVVDEEFVLFQALQDWLLAECRAEKVEEYLPKVLSQVRFSQMLPQQLYSVEKSRLGRRFPDLVTAHIGEAYRFRSLVAEIGGFHDEKFHPRDYTSKEWCTFLGLQLSDIRKYPNNVNAISLDGPIPVEAMLNVVHWNMAVHLYAVSGAKPTRIYPGPNTVLPLPQVSPPETAECLSIKVTPLKLATFDRDVQLSLVLYDKDMNVARVIRNNFLVKGVPGANSFGGAQPGGFRFSGPIIPTQSSFVIEHIFDQKDLGQDSMYIKDGFLHIAIIIKPRLMGTGSSDAEASGTG</sequence>
<organism evidence="2 3">
    <name type="scientific">Branchiostoma lanceolatum</name>
    <name type="common">Common lancelet</name>
    <name type="synonym">Amphioxus lanceolatum</name>
    <dbReference type="NCBI Taxonomy" id="7740"/>
    <lineage>
        <taxon>Eukaryota</taxon>
        <taxon>Metazoa</taxon>
        <taxon>Chordata</taxon>
        <taxon>Cephalochordata</taxon>
        <taxon>Leptocardii</taxon>
        <taxon>Amphioxiformes</taxon>
        <taxon>Branchiostomatidae</taxon>
        <taxon>Branchiostoma</taxon>
    </lineage>
</organism>
<dbReference type="Gene3D" id="1.25.40.420">
    <property type="match status" value="1"/>
</dbReference>
<gene>
    <name evidence="2" type="primary">BTBD17</name>
    <name evidence="2" type="ORF">BLAG_LOCUS18415</name>
</gene>
<dbReference type="InterPro" id="IPR011333">
    <property type="entry name" value="SKP1/BTB/POZ_sf"/>
</dbReference>
<evidence type="ECO:0000313" key="2">
    <source>
        <dbReference type="EMBL" id="CAH1263855.1"/>
    </source>
</evidence>
<feature type="domain" description="BTB" evidence="1">
    <location>
        <begin position="81"/>
        <end position="151"/>
    </location>
</feature>
<dbReference type="Proteomes" id="UP000838412">
    <property type="component" value="Chromosome 4"/>
</dbReference>
<dbReference type="Pfam" id="PF00651">
    <property type="entry name" value="BTB"/>
    <property type="match status" value="1"/>
</dbReference>
<dbReference type="EMBL" id="OV696689">
    <property type="protein sequence ID" value="CAH1263855.1"/>
    <property type="molecule type" value="Genomic_DNA"/>
</dbReference>
<dbReference type="SMART" id="SM00875">
    <property type="entry name" value="BACK"/>
    <property type="match status" value="1"/>
</dbReference>
<accession>A0A8J9ZUZ3</accession>
<dbReference type="PROSITE" id="PS50097">
    <property type="entry name" value="BTB"/>
    <property type="match status" value="1"/>
</dbReference>
<keyword evidence="3" id="KW-1185">Reference proteome</keyword>
<dbReference type="InterPro" id="IPR051481">
    <property type="entry name" value="BTB-POZ/Galectin-3-binding"/>
</dbReference>
<dbReference type="InterPro" id="IPR011705">
    <property type="entry name" value="BACK"/>
</dbReference>
<dbReference type="SMART" id="SM00225">
    <property type="entry name" value="BTB"/>
    <property type="match status" value="1"/>
</dbReference>
<dbReference type="Pfam" id="PF07707">
    <property type="entry name" value="BACK"/>
    <property type="match status" value="1"/>
</dbReference>
<evidence type="ECO:0000313" key="3">
    <source>
        <dbReference type="Proteomes" id="UP000838412"/>
    </source>
</evidence>
<reference evidence="2" key="1">
    <citation type="submission" date="2022-01" db="EMBL/GenBank/DDBJ databases">
        <authorList>
            <person name="Braso-Vives M."/>
        </authorList>
    </citation>
    <scope>NUCLEOTIDE SEQUENCE</scope>
</reference>
<dbReference type="OrthoDB" id="2359033at2759"/>
<dbReference type="InterPro" id="IPR000210">
    <property type="entry name" value="BTB/POZ_dom"/>
</dbReference>
<dbReference type="PANTHER" id="PTHR24410:SF41">
    <property type="entry name" value="HL07962P"/>
    <property type="match status" value="1"/>
</dbReference>
<protein>
    <submittedName>
        <fullName evidence="2">BTBD17 protein</fullName>
    </submittedName>
</protein>
<dbReference type="CDD" id="cd18493">
    <property type="entry name" value="BACK_BTBD17"/>
    <property type="match status" value="1"/>
</dbReference>
<proteinExistence type="predicted"/>
<dbReference type="CDD" id="cd18292">
    <property type="entry name" value="BTB_POZ_BTBD17"/>
    <property type="match status" value="1"/>
</dbReference>